<feature type="transmembrane region" description="Helical" evidence="11">
    <location>
        <begin position="150"/>
        <end position="173"/>
    </location>
</feature>
<feature type="transmembrane region" description="Helical" evidence="11">
    <location>
        <begin position="185"/>
        <end position="206"/>
    </location>
</feature>
<keyword evidence="7" id="KW-0972">Capsule biogenesis/degradation</keyword>
<evidence type="ECO:0000313" key="13">
    <source>
        <dbReference type="EMBL" id="AKG06951.1"/>
    </source>
</evidence>
<dbReference type="RefSeq" id="WP_046695904.1">
    <property type="nucleotide sequence ID" value="NZ_CP011376.1"/>
</dbReference>
<evidence type="ECO:0000313" key="14">
    <source>
        <dbReference type="Proteomes" id="UP000077465"/>
    </source>
</evidence>
<sequence length="270" mass="31012">MAVQLPPYRPIKKRSGLAVMIAAFHALLMRELQTRFGSYRLGYLWAPLEVILQMAIMMVIFGTIMKRALPGMDYMLFLVAGFTPFFMMQRIATRSLGAVSANAGLLMYRAVRHIDVIIARSVLELIIYFVTFVILILGLAFFGITFSVAHLGVVLFCWLMMFFFTFGLAMILMIVGHYGGELSKVISIVFTILYFISGVLYSVHIIPEPYLSYLMYNPFIHNLEMIRHALSPTYPIYHVSMSYFIKWTICVNFLGLLLYKAFERDLIRTK</sequence>
<proteinExistence type="inferred from homology"/>
<gene>
    <name evidence="13" type="ORF">AAX06_00680</name>
</gene>
<dbReference type="EMBL" id="CP011376">
    <property type="protein sequence ID" value="AKG06951.1"/>
    <property type="molecule type" value="Genomic_DNA"/>
</dbReference>
<evidence type="ECO:0000256" key="1">
    <source>
        <dbReference type="ARBA" id="ARBA00004651"/>
    </source>
</evidence>
<keyword evidence="8 11" id="KW-1133">Transmembrane helix</keyword>
<keyword evidence="6 11" id="KW-0812">Transmembrane</keyword>
<dbReference type="AlphaFoldDB" id="A0AAC8T951"/>
<keyword evidence="4 11" id="KW-1003">Cell membrane</keyword>
<dbReference type="GO" id="GO:0015774">
    <property type="term" value="P:polysaccharide transport"/>
    <property type="evidence" value="ECO:0007669"/>
    <property type="project" value="UniProtKB-KW"/>
</dbReference>
<dbReference type="InterPro" id="IPR047817">
    <property type="entry name" value="ABC2_TM_bact-type"/>
</dbReference>
<feature type="transmembrane region" description="Helical" evidence="11">
    <location>
        <begin position="71"/>
        <end position="88"/>
    </location>
</feature>
<feature type="transmembrane region" description="Helical" evidence="11">
    <location>
        <begin position="44"/>
        <end position="65"/>
    </location>
</feature>
<keyword evidence="5" id="KW-0762">Sugar transport</keyword>
<dbReference type="GO" id="GO:0043190">
    <property type="term" value="C:ATP-binding cassette (ABC) transporter complex"/>
    <property type="evidence" value="ECO:0007669"/>
    <property type="project" value="InterPro"/>
</dbReference>
<evidence type="ECO:0000256" key="11">
    <source>
        <dbReference type="RuleBase" id="RU361157"/>
    </source>
</evidence>
<keyword evidence="10 11" id="KW-0472">Membrane</keyword>
<dbReference type="InterPro" id="IPR013525">
    <property type="entry name" value="ABC2_TM"/>
</dbReference>
<feature type="domain" description="ABC transmembrane type-2" evidence="12">
    <location>
        <begin position="41"/>
        <end position="262"/>
    </location>
</feature>
<dbReference type="GO" id="GO:0140359">
    <property type="term" value="F:ABC-type transporter activity"/>
    <property type="evidence" value="ECO:0007669"/>
    <property type="project" value="InterPro"/>
</dbReference>
<dbReference type="PANTHER" id="PTHR30413:SF10">
    <property type="entry name" value="CAPSULE POLYSACCHARIDE EXPORT INNER-MEMBRANE PROTEIN CTRC"/>
    <property type="match status" value="1"/>
</dbReference>
<evidence type="ECO:0000256" key="4">
    <source>
        <dbReference type="ARBA" id="ARBA00022475"/>
    </source>
</evidence>
<evidence type="ECO:0000256" key="10">
    <source>
        <dbReference type="ARBA" id="ARBA00023136"/>
    </source>
</evidence>
<dbReference type="PRINTS" id="PR00164">
    <property type="entry name" value="ABC2TRNSPORT"/>
</dbReference>
<evidence type="ECO:0000256" key="2">
    <source>
        <dbReference type="ARBA" id="ARBA00007783"/>
    </source>
</evidence>
<feature type="transmembrane region" description="Helical" evidence="11">
    <location>
        <begin position="122"/>
        <end position="144"/>
    </location>
</feature>
<accession>A0AAC8T951</accession>
<evidence type="ECO:0000259" key="12">
    <source>
        <dbReference type="PROSITE" id="PS51012"/>
    </source>
</evidence>
<dbReference type="PANTHER" id="PTHR30413">
    <property type="entry name" value="INNER MEMBRANE TRANSPORT PERMEASE"/>
    <property type="match status" value="1"/>
</dbReference>
<dbReference type="InterPro" id="IPR000412">
    <property type="entry name" value="ABC_2_transport"/>
</dbReference>
<organism evidence="13 14">
    <name type="scientific">Moraxella bovoculi</name>
    <dbReference type="NCBI Taxonomy" id="386891"/>
    <lineage>
        <taxon>Bacteria</taxon>
        <taxon>Pseudomonadati</taxon>
        <taxon>Pseudomonadota</taxon>
        <taxon>Gammaproteobacteria</taxon>
        <taxon>Moraxellales</taxon>
        <taxon>Moraxellaceae</taxon>
        <taxon>Moraxella</taxon>
    </lineage>
</organism>
<comment type="similarity">
    <text evidence="2 11">Belongs to the ABC-2 integral membrane protein family.</text>
</comment>
<evidence type="ECO:0000256" key="3">
    <source>
        <dbReference type="ARBA" id="ARBA00022448"/>
    </source>
</evidence>
<feature type="transmembrane region" description="Helical" evidence="11">
    <location>
        <begin position="244"/>
        <end position="262"/>
    </location>
</feature>
<keyword evidence="9" id="KW-0625">Polysaccharide transport</keyword>
<evidence type="ECO:0000256" key="7">
    <source>
        <dbReference type="ARBA" id="ARBA00022903"/>
    </source>
</evidence>
<feature type="transmembrane region" description="Helical" evidence="11">
    <location>
        <begin position="15"/>
        <end position="32"/>
    </location>
</feature>
<dbReference type="PROSITE" id="PS51012">
    <property type="entry name" value="ABC_TM2"/>
    <property type="match status" value="1"/>
</dbReference>
<evidence type="ECO:0000256" key="8">
    <source>
        <dbReference type="ARBA" id="ARBA00022989"/>
    </source>
</evidence>
<evidence type="ECO:0000256" key="5">
    <source>
        <dbReference type="ARBA" id="ARBA00022597"/>
    </source>
</evidence>
<name>A0AAC8T951_9GAMM</name>
<evidence type="ECO:0000256" key="9">
    <source>
        <dbReference type="ARBA" id="ARBA00023047"/>
    </source>
</evidence>
<dbReference type="Pfam" id="PF01061">
    <property type="entry name" value="ABC2_membrane"/>
    <property type="match status" value="1"/>
</dbReference>
<protein>
    <recommendedName>
        <fullName evidence="11">Transport permease protein</fullName>
    </recommendedName>
</protein>
<dbReference type="Proteomes" id="UP000077465">
    <property type="component" value="Chromosome"/>
</dbReference>
<dbReference type="GO" id="GO:0015920">
    <property type="term" value="P:lipopolysaccharide transport"/>
    <property type="evidence" value="ECO:0007669"/>
    <property type="project" value="TreeGrafter"/>
</dbReference>
<reference evidence="13 14" key="1">
    <citation type="submission" date="2015-05" db="EMBL/GenBank/DDBJ databases">
        <authorList>
            <person name="Dickey A."/>
            <person name="Clawson M."/>
            <person name="Bono J."/>
            <person name="Loy J.D."/>
        </authorList>
    </citation>
    <scope>NUCLEOTIDE SEQUENCE [LARGE SCALE GENOMIC DNA]</scope>
    <source>
        <strain evidence="13 14">22581</strain>
    </source>
</reference>
<keyword evidence="3 11" id="KW-0813">Transport</keyword>
<evidence type="ECO:0000256" key="6">
    <source>
        <dbReference type="ARBA" id="ARBA00022692"/>
    </source>
</evidence>
<comment type="subcellular location">
    <subcellularLocation>
        <location evidence="11">Cell inner membrane</location>
        <topology evidence="11">Multi-pass membrane protein</topology>
    </subcellularLocation>
    <subcellularLocation>
        <location evidence="1">Cell membrane</location>
        <topology evidence="1">Multi-pass membrane protein</topology>
    </subcellularLocation>
</comment>